<organism evidence="10 11">
    <name type="scientific">Heterostelium pallidum (strain ATCC 26659 / Pp 5 / PN500)</name>
    <name type="common">Cellular slime mold</name>
    <name type="synonym">Polysphondylium pallidum</name>
    <dbReference type="NCBI Taxonomy" id="670386"/>
    <lineage>
        <taxon>Eukaryota</taxon>
        <taxon>Amoebozoa</taxon>
        <taxon>Evosea</taxon>
        <taxon>Eumycetozoa</taxon>
        <taxon>Dictyostelia</taxon>
        <taxon>Acytosteliales</taxon>
        <taxon>Acytosteliaceae</taxon>
        <taxon>Heterostelium</taxon>
    </lineage>
</organism>
<dbReference type="InterPro" id="IPR036156">
    <property type="entry name" value="Beta-gal/glucu_dom_sf"/>
</dbReference>
<accession>D3AWY5</accession>
<dbReference type="InParanoid" id="D3AWY5"/>
<dbReference type="Gene3D" id="2.60.40.10">
    <property type="entry name" value="Immunoglobulins"/>
    <property type="match status" value="2"/>
</dbReference>
<dbReference type="FunCoup" id="D3AWY5">
    <property type="interactions" value="72"/>
</dbReference>
<dbReference type="Proteomes" id="UP000001396">
    <property type="component" value="Unassembled WGS sequence"/>
</dbReference>
<evidence type="ECO:0000259" key="9">
    <source>
        <dbReference type="Pfam" id="PF22666"/>
    </source>
</evidence>
<evidence type="ECO:0000256" key="2">
    <source>
        <dbReference type="ARBA" id="ARBA00004740"/>
    </source>
</evidence>
<evidence type="ECO:0000256" key="5">
    <source>
        <dbReference type="ARBA" id="ARBA00023180"/>
    </source>
</evidence>
<dbReference type="GO" id="GO:0004567">
    <property type="term" value="F:beta-mannosidase activity"/>
    <property type="evidence" value="ECO:0007669"/>
    <property type="project" value="UniProtKB-EC"/>
</dbReference>
<keyword evidence="5" id="KW-0325">Glycoprotein</keyword>
<feature type="domain" description="Mannosidase Ig/CBM-like" evidence="8">
    <location>
        <begin position="683"/>
        <end position="778"/>
    </location>
</feature>
<evidence type="ECO:0000256" key="1">
    <source>
        <dbReference type="ARBA" id="ARBA00000829"/>
    </source>
</evidence>
<feature type="domain" description="Beta-mannosidase Ig-fold" evidence="7">
    <location>
        <begin position="792"/>
        <end position="866"/>
    </location>
</feature>
<name>D3AWY5_HETP5</name>
<dbReference type="Pfam" id="PF22666">
    <property type="entry name" value="Glyco_hydro_2_N2"/>
    <property type="match status" value="1"/>
</dbReference>
<dbReference type="Gene3D" id="2.60.120.260">
    <property type="entry name" value="Galactose-binding domain-like"/>
    <property type="match status" value="1"/>
</dbReference>
<sequence>MKIIEFDKLEWKLTQLNRRNLVVNGNGQDYTDGNEQLIELNNVHIPTDVHLSLMNNKVIPDLYVGEKELEYRWISLSDWQFSTTFQLDQHTIDQALQIDLVCESIDTIATIIINERVVANVENQFRLYRFNVSSFLKVGTNRIEINIYSPAVYCKKKAAECSYEIPLWEYPNGIHHRNFIRKNGCHFGWDWGPCFCPMGIEKPIRLEVMAKEITIRNLLVEQKHLENNRVELELTIDIFAPTAITTPSVWSIEVVEYSNENNSPIQKIDQPTVAFVTDSTAYGHSKLHANKILFNPKLWYPAGYGKQFLYELLVYRDSEVLAKRRIGIRNMKIDTSDGQLTIVVNGQRIFARGADWIPADTFLTRISEKRLRALLTSTAAANMNCLRVWGGGIYESASFYNLCDELGILIWQDFMFACALYPSNKEFLDNVKHEVEDQIHRIGHHPSIALWCGNNENEQALAVWKPSKDNPPRYIIDYSKLYIETIMPSLQRMKPSAFFLPSSPTNGVNQWGDPNEDGRGDQHCWLVWHSNKPFTEYLKVKSRFLSEFGFQSLPREAALRQVVGEDQLNITSPEMEGRQRSPTPGNNGLLQHTALHFRVPNSFKNLCYTTQVLQAISIKTGCEHWRRLSPYCMGTLYWQLNDIWVGPSWSSIEFDGTWKALHYFATRFYNPLLLSMFVNEQSEVEAWITNDSNISYECNLHLEMWNVANAQKTYESVEQVKSTEFTNGKVNTVKVSDLFNNCCKPDAYGRQNQFLYAYMEKDGKKLADNTYFFGPYKYLNLKPSGVTIKSIQTIEQSRVSTIEIETKEIALFVWVEASVAGRFSDNGFLLFKSESKSIEFYPDYTNNNDLNQNDKPLEFKVYSLYESYN</sequence>
<dbReference type="Pfam" id="PF17786">
    <property type="entry name" value="Mannosidase_ig"/>
    <property type="match status" value="1"/>
</dbReference>
<dbReference type="InterPro" id="IPR008979">
    <property type="entry name" value="Galactose-bd-like_sf"/>
</dbReference>
<dbReference type="Pfam" id="PF17753">
    <property type="entry name" value="Ig_mannosidase"/>
    <property type="match status" value="1"/>
</dbReference>
<keyword evidence="6" id="KW-0326">Glycosidase</keyword>
<evidence type="ECO:0000256" key="6">
    <source>
        <dbReference type="ARBA" id="ARBA00023295"/>
    </source>
</evidence>
<dbReference type="PANTHER" id="PTHR43730">
    <property type="entry name" value="BETA-MANNOSIDASE"/>
    <property type="match status" value="1"/>
</dbReference>
<dbReference type="RefSeq" id="XP_020438911.1">
    <property type="nucleotide sequence ID" value="XM_020571637.1"/>
</dbReference>
<gene>
    <name evidence="10" type="ORF">PPL_00613</name>
</gene>
<keyword evidence="4" id="KW-0378">Hydrolase</keyword>
<dbReference type="FunFam" id="3.20.20.80:FF:000050">
    <property type="entry name" value="Beta-mannosidase B"/>
    <property type="match status" value="1"/>
</dbReference>
<dbReference type="Gene3D" id="3.20.20.80">
    <property type="entry name" value="Glycosidases"/>
    <property type="match status" value="1"/>
</dbReference>
<evidence type="ECO:0000313" key="10">
    <source>
        <dbReference type="EMBL" id="EFA86808.1"/>
    </source>
</evidence>
<evidence type="ECO:0000256" key="4">
    <source>
        <dbReference type="ARBA" id="ARBA00022801"/>
    </source>
</evidence>
<comment type="catalytic activity">
    <reaction evidence="1">
        <text>Hydrolysis of terminal, non-reducing beta-D-mannose residues in beta-D-mannosides.</text>
        <dbReference type="EC" id="3.2.1.25"/>
    </reaction>
</comment>
<dbReference type="STRING" id="670386.D3AWY5"/>
<feature type="domain" description="Beta-mannosidase-like galactose-binding" evidence="9">
    <location>
        <begin position="40"/>
        <end position="201"/>
    </location>
</feature>
<protein>
    <recommendedName>
        <fullName evidence="3">beta-mannosidase</fullName>
        <ecNumber evidence="3">3.2.1.25</ecNumber>
    </recommendedName>
</protein>
<evidence type="ECO:0000256" key="3">
    <source>
        <dbReference type="ARBA" id="ARBA00012754"/>
    </source>
</evidence>
<proteinExistence type="predicted"/>
<dbReference type="SUPFAM" id="SSF51445">
    <property type="entry name" value="(Trans)glycosidases"/>
    <property type="match status" value="1"/>
</dbReference>
<evidence type="ECO:0000259" key="8">
    <source>
        <dbReference type="Pfam" id="PF17786"/>
    </source>
</evidence>
<evidence type="ECO:0000313" key="11">
    <source>
        <dbReference type="Proteomes" id="UP000001396"/>
    </source>
</evidence>
<evidence type="ECO:0000259" key="7">
    <source>
        <dbReference type="Pfam" id="PF17753"/>
    </source>
</evidence>
<comment type="caution">
    <text evidence="10">The sequence shown here is derived from an EMBL/GenBank/DDBJ whole genome shotgun (WGS) entry which is preliminary data.</text>
</comment>
<dbReference type="GO" id="GO:0006516">
    <property type="term" value="P:glycoprotein catabolic process"/>
    <property type="evidence" value="ECO:0007669"/>
    <property type="project" value="TreeGrafter"/>
</dbReference>
<dbReference type="GeneID" id="31356145"/>
<dbReference type="InterPro" id="IPR013783">
    <property type="entry name" value="Ig-like_fold"/>
</dbReference>
<reference evidence="10 11" key="1">
    <citation type="journal article" date="2011" name="Genome Res.">
        <title>Phylogeny-wide analysis of social amoeba genomes highlights ancient origins for complex intercellular communication.</title>
        <authorList>
            <person name="Heidel A.J."/>
            <person name="Lawal H.M."/>
            <person name="Felder M."/>
            <person name="Schilde C."/>
            <person name="Helps N.R."/>
            <person name="Tunggal B."/>
            <person name="Rivero F."/>
            <person name="John U."/>
            <person name="Schleicher M."/>
            <person name="Eichinger L."/>
            <person name="Platzer M."/>
            <person name="Noegel A.A."/>
            <person name="Schaap P."/>
            <person name="Gloeckner G."/>
        </authorList>
    </citation>
    <scope>NUCLEOTIDE SEQUENCE [LARGE SCALE GENOMIC DNA]</scope>
    <source>
        <strain evidence="11">ATCC 26659 / Pp 5 / PN500</strain>
    </source>
</reference>
<dbReference type="InterPro" id="IPR054593">
    <property type="entry name" value="Beta-mannosidase-like_N2"/>
</dbReference>
<dbReference type="InterPro" id="IPR050887">
    <property type="entry name" value="Beta-mannosidase_GH2"/>
</dbReference>
<dbReference type="SUPFAM" id="SSF49303">
    <property type="entry name" value="beta-Galactosidase/glucuronidase domain"/>
    <property type="match status" value="2"/>
</dbReference>
<dbReference type="OMA" id="KRQWKGP"/>
<dbReference type="PANTHER" id="PTHR43730:SF1">
    <property type="entry name" value="BETA-MANNOSIDASE"/>
    <property type="match status" value="1"/>
</dbReference>
<comment type="pathway">
    <text evidence="2">Glycan metabolism; N-glycan degradation.</text>
</comment>
<dbReference type="InterPro" id="IPR017853">
    <property type="entry name" value="GH"/>
</dbReference>
<dbReference type="InterPro" id="IPR041447">
    <property type="entry name" value="Mannosidase_ig"/>
</dbReference>
<dbReference type="EC" id="3.2.1.25" evidence="3"/>
<dbReference type="EMBL" id="ADBJ01000002">
    <property type="protein sequence ID" value="EFA86808.1"/>
    <property type="molecule type" value="Genomic_DNA"/>
</dbReference>
<keyword evidence="11" id="KW-1185">Reference proteome</keyword>
<dbReference type="SUPFAM" id="SSF49785">
    <property type="entry name" value="Galactose-binding domain-like"/>
    <property type="match status" value="1"/>
</dbReference>
<dbReference type="InterPro" id="IPR041625">
    <property type="entry name" value="Beta-mannosidase_Ig"/>
</dbReference>
<dbReference type="AlphaFoldDB" id="D3AWY5"/>